<feature type="transmembrane region" description="Helical" evidence="1">
    <location>
        <begin position="39"/>
        <end position="62"/>
    </location>
</feature>
<keyword evidence="1" id="KW-1133">Transmembrane helix</keyword>
<sequence>MATTFDTRALTRPVTPQEVSAFRRAKLASGDPRWRTSRWVGVLVLVAFAVVFPLVVGANVGFMADSATAGLVAGLVLLGVILAVGIVLLTRGTPGRWERMLRAEEFARANAMEFSPRSGTPPYQGAIFGVGSDRTVVEHVWSTRGPVADVGTYRYTTGSGKNRTTHTWQFAAIRLDGHLPHLLLDAKVNNTFLGSNLPTLFAKEQRLSLGGEFDRHFDLYSPEQYGHDAFYIFTPDLMAHLIDETAAFDVEVVDDWMFLYTRHQLRLTDPATWQRLARISDTVSARMLDRSRSYRDDRAPLPPGVAGASRHVRGPQAIAPQGRRLKRRVAWLPIVLVVGYMVVRFVAETLDLRLADLLPG</sequence>
<dbReference type="RefSeq" id="WP_114125546.1">
    <property type="nucleotide sequence ID" value="NZ_QOUI01000002.1"/>
</dbReference>
<evidence type="ECO:0000313" key="3">
    <source>
        <dbReference type="Proteomes" id="UP000252770"/>
    </source>
</evidence>
<accession>A0A367YY10</accession>
<dbReference type="EMBL" id="QOUI01000002">
    <property type="protein sequence ID" value="RCK70776.1"/>
    <property type="molecule type" value="Genomic_DNA"/>
</dbReference>
<reference evidence="2 3" key="1">
    <citation type="submission" date="2018-07" db="EMBL/GenBank/DDBJ databases">
        <title>Desertimonas flava gen. nov. sp. nov.</title>
        <authorList>
            <person name="Liu S."/>
        </authorList>
    </citation>
    <scope>NUCLEOTIDE SEQUENCE [LARGE SCALE GENOMIC DNA]</scope>
    <source>
        <strain evidence="2 3">16Sb5-5</strain>
    </source>
</reference>
<gene>
    <name evidence="2" type="ORF">DT076_05110</name>
</gene>
<feature type="transmembrane region" description="Helical" evidence="1">
    <location>
        <begin position="68"/>
        <end position="90"/>
    </location>
</feature>
<evidence type="ECO:0000256" key="1">
    <source>
        <dbReference type="SAM" id="Phobius"/>
    </source>
</evidence>
<comment type="caution">
    <text evidence="2">The sequence shown here is derived from an EMBL/GenBank/DDBJ whole genome shotgun (WGS) entry which is preliminary data.</text>
</comment>
<keyword evidence="1" id="KW-0472">Membrane</keyword>
<evidence type="ECO:0000313" key="2">
    <source>
        <dbReference type="EMBL" id="RCK70776.1"/>
    </source>
</evidence>
<keyword evidence="3" id="KW-1185">Reference proteome</keyword>
<dbReference type="AlphaFoldDB" id="A0A367YY10"/>
<organism evidence="2 3">
    <name type="scientific">Desertihabitans brevis</name>
    <dbReference type="NCBI Taxonomy" id="2268447"/>
    <lineage>
        <taxon>Bacteria</taxon>
        <taxon>Bacillati</taxon>
        <taxon>Actinomycetota</taxon>
        <taxon>Actinomycetes</taxon>
        <taxon>Propionibacteriales</taxon>
        <taxon>Propionibacteriaceae</taxon>
        <taxon>Desertihabitans</taxon>
    </lineage>
</organism>
<proteinExistence type="predicted"/>
<dbReference type="Proteomes" id="UP000252770">
    <property type="component" value="Unassembled WGS sequence"/>
</dbReference>
<evidence type="ECO:0008006" key="4">
    <source>
        <dbReference type="Google" id="ProtNLM"/>
    </source>
</evidence>
<protein>
    <recommendedName>
        <fullName evidence="4">DUF3137 domain-containing protein</fullName>
    </recommendedName>
</protein>
<keyword evidence="1" id="KW-0812">Transmembrane</keyword>
<name>A0A367YY10_9ACTN</name>
<feature type="transmembrane region" description="Helical" evidence="1">
    <location>
        <begin position="329"/>
        <end position="347"/>
    </location>
</feature>